<dbReference type="EMBL" id="BSET01000001">
    <property type="protein sequence ID" value="GLK01073.1"/>
    <property type="molecule type" value="Genomic_DNA"/>
</dbReference>
<reference evidence="1" key="1">
    <citation type="journal article" date="2014" name="Int. J. Syst. Evol. Microbiol.">
        <title>Complete genome sequence of Corynebacterium casei LMG S-19264T (=DSM 44701T), isolated from a smear-ripened cheese.</title>
        <authorList>
            <consortium name="US DOE Joint Genome Institute (JGI-PGF)"/>
            <person name="Walter F."/>
            <person name="Albersmeier A."/>
            <person name="Kalinowski J."/>
            <person name="Ruckert C."/>
        </authorList>
    </citation>
    <scope>NUCLEOTIDE SEQUENCE</scope>
    <source>
        <strain evidence="1">VKM Ac-1958</strain>
    </source>
</reference>
<accession>A0A9W6M819</accession>
<organism evidence="1 2">
    <name type="scientific">Microbacterium keratanolyticum</name>
    <dbReference type="NCBI Taxonomy" id="67574"/>
    <lineage>
        <taxon>Bacteria</taxon>
        <taxon>Bacillati</taxon>
        <taxon>Actinomycetota</taxon>
        <taxon>Actinomycetes</taxon>
        <taxon>Micrococcales</taxon>
        <taxon>Microbacteriaceae</taxon>
        <taxon>Microbacterium</taxon>
    </lineage>
</organism>
<evidence type="ECO:0000313" key="2">
    <source>
        <dbReference type="Proteomes" id="UP001142325"/>
    </source>
</evidence>
<dbReference type="Pfam" id="PF04237">
    <property type="entry name" value="YjbR"/>
    <property type="match status" value="1"/>
</dbReference>
<dbReference type="InterPro" id="IPR058532">
    <property type="entry name" value="YjbR/MT2646/Rv2570-like"/>
</dbReference>
<proteinExistence type="predicted"/>
<reference evidence="1" key="2">
    <citation type="submission" date="2023-01" db="EMBL/GenBank/DDBJ databases">
        <authorList>
            <person name="Sun Q."/>
            <person name="Evtushenko L."/>
        </authorList>
    </citation>
    <scope>NUCLEOTIDE SEQUENCE</scope>
    <source>
        <strain evidence="1">VKM Ac-1958</strain>
    </source>
</reference>
<protein>
    <recommendedName>
        <fullName evidence="3">MmcQ/YjbR family DNA-binding protein</fullName>
    </recommendedName>
</protein>
<dbReference type="RefSeq" id="WP_204938733.1">
    <property type="nucleotide sequence ID" value="NZ_BAAAUM010000001.1"/>
</dbReference>
<gene>
    <name evidence="1" type="ORF">GCM10017596_07880</name>
</gene>
<dbReference type="AlphaFoldDB" id="A0A9W6M819"/>
<evidence type="ECO:0008006" key="3">
    <source>
        <dbReference type="Google" id="ProtNLM"/>
    </source>
</evidence>
<evidence type="ECO:0000313" key="1">
    <source>
        <dbReference type="EMBL" id="GLK01073.1"/>
    </source>
</evidence>
<keyword evidence="2" id="KW-1185">Reference proteome</keyword>
<name>A0A9W6M819_9MICO</name>
<sequence length="136" mass="15478">MASVDDVREIALALPTVEERASGFTGEPMWRTKRGPVVWVRGPNGSDLRQLDEIGQEWPDGEIVAVRVESLEDKDALLAAEPEFLFTIPHFEGYSAVLVRLDRIERERLAELITDAWLTRIPVRMAREWLAEHGLE</sequence>
<comment type="caution">
    <text evidence="1">The sequence shown here is derived from an EMBL/GenBank/DDBJ whole genome shotgun (WGS) entry which is preliminary data.</text>
</comment>
<dbReference type="Proteomes" id="UP001142325">
    <property type="component" value="Unassembled WGS sequence"/>
</dbReference>